<dbReference type="Gene3D" id="1.10.1450.10">
    <property type="entry name" value="Tetraspanin"/>
    <property type="match status" value="1"/>
</dbReference>
<dbReference type="InterPro" id="IPR000301">
    <property type="entry name" value="Tetraspanin_animals"/>
</dbReference>
<dbReference type="OrthoDB" id="10051815at2759"/>
<accession>A0A8S1DEC0</accession>
<comment type="subcellular location">
    <subcellularLocation>
        <location evidence="1 7">Membrane</location>
        <topology evidence="1 7">Multi-pass membrane protein</topology>
    </subcellularLocation>
</comment>
<proteinExistence type="inferred from homology"/>
<keyword evidence="6" id="KW-1015">Disulfide bond</keyword>
<feature type="transmembrane region" description="Helical" evidence="7">
    <location>
        <begin position="91"/>
        <end position="114"/>
    </location>
</feature>
<evidence type="ECO:0000256" key="4">
    <source>
        <dbReference type="ARBA" id="ARBA00022989"/>
    </source>
</evidence>
<evidence type="ECO:0000313" key="9">
    <source>
        <dbReference type="Proteomes" id="UP000494165"/>
    </source>
</evidence>
<dbReference type="PANTHER" id="PTHR19282">
    <property type="entry name" value="TETRASPANIN"/>
    <property type="match status" value="1"/>
</dbReference>
<feature type="disulfide bond" evidence="6">
    <location>
        <begin position="156"/>
        <end position="196"/>
    </location>
</feature>
<dbReference type="EMBL" id="CADEPI010000175">
    <property type="protein sequence ID" value="CAB3378949.1"/>
    <property type="molecule type" value="Genomic_DNA"/>
</dbReference>
<dbReference type="InterPro" id="IPR008952">
    <property type="entry name" value="Tetraspanin_EC2_sf"/>
</dbReference>
<dbReference type="InterPro" id="IPR018499">
    <property type="entry name" value="Tetraspanin/Peripherin"/>
</dbReference>
<keyword evidence="3 7" id="KW-0812">Transmembrane</keyword>
<dbReference type="Pfam" id="PF00335">
    <property type="entry name" value="Tetraspanin"/>
    <property type="match status" value="1"/>
</dbReference>
<keyword evidence="4 7" id="KW-1133">Transmembrane helix</keyword>
<gene>
    <name evidence="8" type="ORF">CLODIP_2_CD07773</name>
</gene>
<dbReference type="SUPFAM" id="SSF48652">
    <property type="entry name" value="Tetraspanin"/>
    <property type="match status" value="1"/>
</dbReference>
<sequence length="243" mass="26360">MCCSSCCCCFPCTPGKIRCILIFFNILLAVAGGLLVFVGAVIQWNLSEYEQFISTISSFLSAPGYLLIIVGIALLIVAIVGFCGAVNHSHWVYILSLVIVIGLQVAGGVLAFAIQDKVDQAIMTAMKDSMVVYNSQTPQGQVAREGWKFAQESFKCCGTESQSDWDSILEFGPPDSCNCEIGSKNCDPQGIYAKGCFSRVSYWFRLIESSLGYLALSFALLQLISAIFICLCRGTCSCLKCCC</sequence>
<feature type="transmembrane region" description="Helical" evidence="7">
    <location>
        <begin position="64"/>
        <end position="84"/>
    </location>
</feature>
<dbReference type="Proteomes" id="UP000494165">
    <property type="component" value="Unassembled WGS sequence"/>
</dbReference>
<feature type="transmembrane region" description="Helical" evidence="7">
    <location>
        <begin position="211"/>
        <end position="231"/>
    </location>
</feature>
<evidence type="ECO:0000256" key="1">
    <source>
        <dbReference type="ARBA" id="ARBA00004141"/>
    </source>
</evidence>
<evidence type="ECO:0000256" key="5">
    <source>
        <dbReference type="ARBA" id="ARBA00023136"/>
    </source>
</evidence>
<evidence type="ECO:0000313" key="8">
    <source>
        <dbReference type="EMBL" id="CAB3378949.1"/>
    </source>
</evidence>
<name>A0A8S1DEC0_9INSE</name>
<dbReference type="PRINTS" id="PR00259">
    <property type="entry name" value="TMFOUR"/>
</dbReference>
<comment type="caution">
    <text evidence="8">The sequence shown here is derived from an EMBL/GenBank/DDBJ whole genome shotgun (WGS) entry which is preliminary data.</text>
</comment>
<evidence type="ECO:0000256" key="2">
    <source>
        <dbReference type="ARBA" id="ARBA00006840"/>
    </source>
</evidence>
<dbReference type="PIRSF" id="PIRSF002419">
    <property type="entry name" value="Tetraspanin"/>
    <property type="match status" value="1"/>
</dbReference>
<keyword evidence="9" id="KW-1185">Reference proteome</keyword>
<comment type="similarity">
    <text evidence="2 7">Belongs to the tetraspanin (TM4SF) family.</text>
</comment>
<protein>
    <recommendedName>
        <fullName evidence="7">Tetraspanin</fullName>
    </recommendedName>
</protein>
<reference evidence="8 9" key="1">
    <citation type="submission" date="2020-04" db="EMBL/GenBank/DDBJ databases">
        <authorList>
            <person name="Alioto T."/>
            <person name="Alioto T."/>
            <person name="Gomez Garrido J."/>
        </authorList>
    </citation>
    <scope>NUCLEOTIDE SEQUENCE [LARGE SCALE GENOMIC DNA]</scope>
</reference>
<feature type="disulfide bond" evidence="6">
    <location>
        <begin position="157"/>
        <end position="177"/>
    </location>
</feature>
<organism evidence="8 9">
    <name type="scientific">Cloeon dipterum</name>
    <dbReference type="NCBI Taxonomy" id="197152"/>
    <lineage>
        <taxon>Eukaryota</taxon>
        <taxon>Metazoa</taxon>
        <taxon>Ecdysozoa</taxon>
        <taxon>Arthropoda</taxon>
        <taxon>Hexapoda</taxon>
        <taxon>Insecta</taxon>
        <taxon>Pterygota</taxon>
        <taxon>Palaeoptera</taxon>
        <taxon>Ephemeroptera</taxon>
        <taxon>Pisciforma</taxon>
        <taxon>Baetidae</taxon>
        <taxon>Cloeon</taxon>
    </lineage>
</organism>
<dbReference type="AlphaFoldDB" id="A0A8S1DEC0"/>
<feature type="transmembrane region" description="Helical" evidence="7">
    <location>
        <begin position="20"/>
        <end position="44"/>
    </location>
</feature>
<evidence type="ECO:0000256" key="3">
    <source>
        <dbReference type="ARBA" id="ARBA00022692"/>
    </source>
</evidence>
<evidence type="ECO:0000256" key="6">
    <source>
        <dbReference type="PIRSR" id="PIRSR002419-1"/>
    </source>
</evidence>
<dbReference type="PANTHER" id="PTHR19282:SF456">
    <property type="entry name" value="CD63 MOLECULE"/>
    <property type="match status" value="1"/>
</dbReference>
<dbReference type="GO" id="GO:0005886">
    <property type="term" value="C:plasma membrane"/>
    <property type="evidence" value="ECO:0007669"/>
    <property type="project" value="TreeGrafter"/>
</dbReference>
<evidence type="ECO:0000256" key="7">
    <source>
        <dbReference type="RuleBase" id="RU361218"/>
    </source>
</evidence>
<keyword evidence="5 7" id="KW-0472">Membrane</keyword>